<dbReference type="InterPro" id="IPR019826">
    <property type="entry name" value="Carboxylesterase_B_AS"/>
</dbReference>
<feature type="domain" description="Carboxylesterase type B" evidence="5">
    <location>
        <begin position="376"/>
        <end position="485"/>
    </location>
</feature>
<dbReference type="InterPro" id="IPR006311">
    <property type="entry name" value="TAT_signal"/>
</dbReference>
<dbReference type="Pfam" id="PF00135">
    <property type="entry name" value="COesterase"/>
    <property type="match status" value="2"/>
</dbReference>
<dbReference type="KEGG" id="peh:Spb1_17610"/>
<dbReference type="AlphaFoldDB" id="A0A518GMH6"/>
<dbReference type="EC" id="3.1.1.-" evidence="3"/>
<evidence type="ECO:0000313" key="8">
    <source>
        <dbReference type="Proteomes" id="UP000315349"/>
    </source>
</evidence>
<sequence length="645" mass="70106">MTRLTRRTLIVAAAVFVALFPLAVTPLRAQTAPQVTIDSGKLEGVNSDGLHVFKGIPYAAPPIGELRWRAPQPVKKWAGVRKAHNYGHDAPQKLSGNQDEDCLFLNVWAPADASARPYPVMVWIHGGGFIQGSGKINGESFANRGIVFVSINYRLGRFGAFAHPALLKSLPNGEPPANFWLQDQVAALQWVQRNIVQFGGDPNRVTIFGVSAGGTSVNLLMTSPLAKGLFQRAIAQSGIGGYGPYRRLRDEHRGREPLTVLGERYAKSQGVSDKADVAAALRALPWSTVAKGGTEEDGGGFEIVVDGVSLLDDPQIIFEQGRQNRVPFIGGCNSFEGNLSLVLPWTDQPPKAEVEKRLDKLAPLYGRKPNDSALWADLYGDVFFRASTLHLVGSMEPTSTPAWTYYFDYVRGRVKNSRGAGHGSEVGFVFDNLILPGTADREMSRAMQGHWIQFAKTGDPNGSGLPAWPGYSSKEPMTLVYGQDGITATRDLHKARFDLLFEAMNATWSNGSSAVTASDSSKPTPTGSAPKLSAEYEKALRERVSVLFEALRTGDIAKCVELSDPAVVAAKGKDVAEKFFKSVSGLIKFAKVKAEDRTIKSIAVSDDGRSARVTIEVKLNGKTQPPSIEVWGLVDGKWYYRETTK</sequence>
<evidence type="ECO:0000259" key="5">
    <source>
        <dbReference type="Pfam" id="PF00135"/>
    </source>
</evidence>
<feature type="domain" description="Carboxylesterase type B" evidence="5">
    <location>
        <begin position="32"/>
        <end position="350"/>
    </location>
</feature>
<feature type="region of interest" description="Disordered" evidence="4">
    <location>
        <begin position="512"/>
        <end position="532"/>
    </location>
</feature>
<dbReference type="Proteomes" id="UP000315349">
    <property type="component" value="Chromosome"/>
</dbReference>
<dbReference type="EMBL" id="CP036299">
    <property type="protein sequence ID" value="QDV30095.1"/>
    <property type="molecule type" value="Genomic_DNA"/>
</dbReference>
<name>A0A518GMH6_9PLAN</name>
<reference evidence="6 8" key="1">
    <citation type="submission" date="2019-02" db="EMBL/GenBank/DDBJ databases">
        <title>Deep-cultivation of Planctomycetes and their phenomic and genomic characterization uncovers novel biology.</title>
        <authorList>
            <person name="Wiegand S."/>
            <person name="Jogler M."/>
            <person name="Boedeker C."/>
            <person name="Pinto D."/>
            <person name="Vollmers J."/>
            <person name="Rivas-Marin E."/>
            <person name="Kohn T."/>
            <person name="Peeters S.H."/>
            <person name="Heuer A."/>
            <person name="Rast P."/>
            <person name="Oberbeckmann S."/>
            <person name="Bunk B."/>
            <person name="Jeske O."/>
            <person name="Meyerdierks A."/>
            <person name="Storesund J.E."/>
            <person name="Kallscheuer N."/>
            <person name="Luecker S."/>
            <person name="Lage O.M."/>
            <person name="Pohl T."/>
            <person name="Merkel B.J."/>
            <person name="Hornburger P."/>
            <person name="Mueller R.-W."/>
            <person name="Bruemmer F."/>
            <person name="Labrenz M."/>
            <person name="Spormann A.M."/>
            <person name="Op den Camp H."/>
            <person name="Overmann J."/>
            <person name="Amann R."/>
            <person name="Jetten M.S.M."/>
            <person name="Mascher T."/>
            <person name="Medema M.H."/>
            <person name="Devos D.P."/>
            <person name="Kaster A.-K."/>
            <person name="Ovreas L."/>
            <person name="Rohde M."/>
            <person name="Galperin M.Y."/>
            <person name="Jogler C."/>
        </authorList>
    </citation>
    <scope>NUCLEOTIDE SEQUENCE [LARGE SCALE GENOMIC DNA]</scope>
    <source>
        <strain evidence="6 8">Spb1</strain>
    </source>
</reference>
<dbReference type="PANTHER" id="PTHR11559">
    <property type="entry name" value="CARBOXYLESTERASE"/>
    <property type="match status" value="1"/>
</dbReference>
<gene>
    <name evidence="6" type="primary">pnbA_1</name>
    <name evidence="7" type="synonym">pnbA_2</name>
    <name evidence="6" type="ORF">Spb1_17610</name>
    <name evidence="7" type="ORF">Spb1_20230</name>
</gene>
<dbReference type="OrthoDB" id="9806180at2"/>
<dbReference type="InterPro" id="IPR019819">
    <property type="entry name" value="Carboxylesterase_B_CS"/>
</dbReference>
<proteinExistence type="inferred from homology"/>
<dbReference type="KEGG" id="peh:Spb1_20230"/>
<dbReference type="InterPro" id="IPR050309">
    <property type="entry name" value="Type-B_Carboxylest/Lipase"/>
</dbReference>
<dbReference type="InterPro" id="IPR002018">
    <property type="entry name" value="CarbesteraseB"/>
</dbReference>
<feature type="compositionally biased region" description="Polar residues" evidence="4">
    <location>
        <begin position="512"/>
        <end position="527"/>
    </location>
</feature>
<dbReference type="RefSeq" id="WP_145298282.1">
    <property type="nucleotide sequence ID" value="NZ_CP036299.1"/>
</dbReference>
<dbReference type="PROSITE" id="PS00122">
    <property type="entry name" value="CARBOXYLESTERASE_B_1"/>
    <property type="match status" value="1"/>
</dbReference>
<dbReference type="PROSITE" id="PS00941">
    <property type="entry name" value="CARBOXYLESTERASE_B_2"/>
    <property type="match status" value="1"/>
</dbReference>
<evidence type="ECO:0000256" key="2">
    <source>
        <dbReference type="ARBA" id="ARBA00022801"/>
    </source>
</evidence>
<evidence type="ECO:0000256" key="4">
    <source>
        <dbReference type="SAM" id="MobiDB-lite"/>
    </source>
</evidence>
<evidence type="ECO:0000256" key="3">
    <source>
        <dbReference type="RuleBase" id="RU361235"/>
    </source>
</evidence>
<dbReference type="InterPro" id="IPR029058">
    <property type="entry name" value="AB_hydrolase_fold"/>
</dbReference>
<accession>A0A518GMH6</accession>
<evidence type="ECO:0000313" key="7">
    <source>
        <dbReference type="EMBL" id="QDV30095.1"/>
    </source>
</evidence>
<evidence type="ECO:0000256" key="1">
    <source>
        <dbReference type="ARBA" id="ARBA00005964"/>
    </source>
</evidence>
<dbReference type="Gene3D" id="3.40.50.1820">
    <property type="entry name" value="alpha/beta hydrolase"/>
    <property type="match status" value="1"/>
</dbReference>
<protein>
    <recommendedName>
        <fullName evidence="3">Carboxylic ester hydrolase</fullName>
        <ecNumber evidence="3">3.1.1.-</ecNumber>
    </recommendedName>
</protein>
<evidence type="ECO:0000313" key="6">
    <source>
        <dbReference type="EMBL" id="QDV29843.1"/>
    </source>
</evidence>
<dbReference type="GO" id="GO:0016787">
    <property type="term" value="F:hydrolase activity"/>
    <property type="evidence" value="ECO:0007669"/>
    <property type="project" value="UniProtKB-KW"/>
</dbReference>
<keyword evidence="2 3" id="KW-0378">Hydrolase</keyword>
<organism evidence="6 8">
    <name type="scientific">Planctopirus ephydatiae</name>
    <dbReference type="NCBI Taxonomy" id="2528019"/>
    <lineage>
        <taxon>Bacteria</taxon>
        <taxon>Pseudomonadati</taxon>
        <taxon>Planctomycetota</taxon>
        <taxon>Planctomycetia</taxon>
        <taxon>Planctomycetales</taxon>
        <taxon>Planctomycetaceae</taxon>
        <taxon>Planctopirus</taxon>
    </lineage>
</organism>
<keyword evidence="8" id="KW-1185">Reference proteome</keyword>
<dbReference type="SUPFAM" id="SSF53474">
    <property type="entry name" value="alpha/beta-Hydrolases"/>
    <property type="match status" value="1"/>
</dbReference>
<dbReference type="EMBL" id="CP036299">
    <property type="protein sequence ID" value="QDV29843.1"/>
    <property type="molecule type" value="Genomic_DNA"/>
</dbReference>
<comment type="similarity">
    <text evidence="1 3">Belongs to the type-B carboxylesterase/lipase family.</text>
</comment>
<dbReference type="PROSITE" id="PS51318">
    <property type="entry name" value="TAT"/>
    <property type="match status" value="1"/>
</dbReference>